<protein>
    <recommendedName>
        <fullName evidence="1">Glycosyl transferase family 1 domain-containing protein</fullName>
    </recommendedName>
</protein>
<dbReference type="InterPro" id="IPR001296">
    <property type="entry name" value="Glyco_trans_1"/>
</dbReference>
<dbReference type="EMBL" id="BARV01006915">
    <property type="protein sequence ID" value="GAI17869.1"/>
    <property type="molecule type" value="Genomic_DNA"/>
</dbReference>
<sequence>MFSDEIKITPIDKDEPEKQQDPFTFSHIILTHKFLIAATKKARTHLESLHISACKIKIVYPGVDLSKFYPRGKSVNDGVIKVLFVGRLISEKGVAELLEAFASLSQELQDKVELWVVGRGYLESLVNGYASKYPIKYLGFVDHEKLPEIYRKCDIFCLPSKDRVTCGIKWGEEQLGWVLLEAMASGLAVVSTDCGCIPEIVGSDNLIISSSAPDKLAAALSNLLLNKEKCHEIGRNNRKRAERYFDAKKQARMLEKEILRL</sequence>
<dbReference type="Gene3D" id="3.40.50.2000">
    <property type="entry name" value="Glycogen Phosphorylase B"/>
    <property type="match status" value="2"/>
</dbReference>
<dbReference type="AlphaFoldDB" id="X1NGR4"/>
<evidence type="ECO:0000313" key="2">
    <source>
        <dbReference type="EMBL" id="GAI17869.1"/>
    </source>
</evidence>
<accession>X1NGR4</accession>
<proteinExistence type="predicted"/>
<dbReference type="PANTHER" id="PTHR45947:SF3">
    <property type="entry name" value="SULFOQUINOVOSYL TRANSFERASE SQD2"/>
    <property type="match status" value="1"/>
</dbReference>
<organism evidence="2">
    <name type="scientific">marine sediment metagenome</name>
    <dbReference type="NCBI Taxonomy" id="412755"/>
    <lineage>
        <taxon>unclassified sequences</taxon>
        <taxon>metagenomes</taxon>
        <taxon>ecological metagenomes</taxon>
    </lineage>
</organism>
<feature type="domain" description="Glycosyl transferase family 1" evidence="1">
    <location>
        <begin position="75"/>
        <end position="240"/>
    </location>
</feature>
<dbReference type="CDD" id="cd03801">
    <property type="entry name" value="GT4_PimA-like"/>
    <property type="match status" value="1"/>
</dbReference>
<dbReference type="Pfam" id="PF00534">
    <property type="entry name" value="Glycos_transf_1"/>
    <property type="match status" value="1"/>
</dbReference>
<name>X1NGR4_9ZZZZ</name>
<dbReference type="PANTHER" id="PTHR45947">
    <property type="entry name" value="SULFOQUINOVOSYL TRANSFERASE SQD2"/>
    <property type="match status" value="1"/>
</dbReference>
<gene>
    <name evidence="2" type="ORF">S06H3_14150</name>
</gene>
<dbReference type="SUPFAM" id="SSF53756">
    <property type="entry name" value="UDP-Glycosyltransferase/glycogen phosphorylase"/>
    <property type="match status" value="1"/>
</dbReference>
<reference evidence="2" key="1">
    <citation type="journal article" date="2014" name="Front. Microbiol.">
        <title>High frequency of phylogenetically diverse reductive dehalogenase-homologous genes in deep subseafloor sedimentary metagenomes.</title>
        <authorList>
            <person name="Kawai M."/>
            <person name="Futagami T."/>
            <person name="Toyoda A."/>
            <person name="Takaki Y."/>
            <person name="Nishi S."/>
            <person name="Hori S."/>
            <person name="Arai W."/>
            <person name="Tsubouchi T."/>
            <person name="Morono Y."/>
            <person name="Uchiyama I."/>
            <person name="Ito T."/>
            <person name="Fujiyama A."/>
            <person name="Inagaki F."/>
            <person name="Takami H."/>
        </authorList>
    </citation>
    <scope>NUCLEOTIDE SEQUENCE</scope>
    <source>
        <strain evidence="2">Expedition CK06-06</strain>
    </source>
</reference>
<evidence type="ECO:0000259" key="1">
    <source>
        <dbReference type="Pfam" id="PF00534"/>
    </source>
</evidence>
<comment type="caution">
    <text evidence="2">The sequence shown here is derived from an EMBL/GenBank/DDBJ whole genome shotgun (WGS) entry which is preliminary data.</text>
</comment>
<dbReference type="GO" id="GO:0016757">
    <property type="term" value="F:glycosyltransferase activity"/>
    <property type="evidence" value="ECO:0007669"/>
    <property type="project" value="InterPro"/>
</dbReference>
<dbReference type="InterPro" id="IPR050194">
    <property type="entry name" value="Glycosyltransferase_grp1"/>
</dbReference>